<dbReference type="PANTHER" id="PTHR21503:SF8">
    <property type="entry name" value="F-BOX ASSOCIATED DOMAIN-CONTAINING PROTEIN-RELATED"/>
    <property type="match status" value="1"/>
</dbReference>
<dbReference type="InterPro" id="IPR001810">
    <property type="entry name" value="F-box_dom"/>
</dbReference>
<feature type="compositionally biased region" description="Polar residues" evidence="1">
    <location>
        <begin position="397"/>
        <end position="408"/>
    </location>
</feature>
<dbReference type="PANTHER" id="PTHR21503">
    <property type="entry name" value="F-BOX-CONTAINING HYPOTHETICAL PROTEIN C.ELEGANS"/>
    <property type="match status" value="1"/>
</dbReference>
<comment type="caution">
    <text evidence="3">The sequence shown here is derived from an EMBL/GenBank/DDBJ whole genome shotgun (WGS) entry which is preliminary data.</text>
</comment>
<proteinExistence type="predicted"/>
<dbReference type="EMBL" id="PDUG01000003">
    <property type="protein sequence ID" value="PIC39239.1"/>
    <property type="molecule type" value="Genomic_DNA"/>
</dbReference>
<accession>A0A2G5UIB3</accession>
<dbReference type="Proteomes" id="UP000230233">
    <property type="component" value="Chromosome III"/>
</dbReference>
<organism evidence="3 4">
    <name type="scientific">Caenorhabditis nigoni</name>
    <dbReference type="NCBI Taxonomy" id="1611254"/>
    <lineage>
        <taxon>Eukaryota</taxon>
        <taxon>Metazoa</taxon>
        <taxon>Ecdysozoa</taxon>
        <taxon>Nematoda</taxon>
        <taxon>Chromadorea</taxon>
        <taxon>Rhabditida</taxon>
        <taxon>Rhabditina</taxon>
        <taxon>Rhabditomorpha</taxon>
        <taxon>Rhabditoidea</taxon>
        <taxon>Rhabditidae</taxon>
        <taxon>Peloderinae</taxon>
        <taxon>Caenorhabditis</taxon>
    </lineage>
</organism>
<feature type="compositionally biased region" description="Basic and acidic residues" evidence="1">
    <location>
        <begin position="383"/>
        <end position="392"/>
    </location>
</feature>
<evidence type="ECO:0000259" key="2">
    <source>
        <dbReference type="PROSITE" id="PS50181"/>
    </source>
</evidence>
<protein>
    <recommendedName>
        <fullName evidence="2">F-box domain-containing protein</fullName>
    </recommendedName>
</protein>
<evidence type="ECO:0000313" key="3">
    <source>
        <dbReference type="EMBL" id="PIC39239.1"/>
    </source>
</evidence>
<feature type="domain" description="F-box" evidence="2">
    <location>
        <begin position="1"/>
        <end position="46"/>
    </location>
</feature>
<feature type="region of interest" description="Disordered" evidence="1">
    <location>
        <begin position="381"/>
        <end position="414"/>
    </location>
</feature>
<evidence type="ECO:0000313" key="4">
    <source>
        <dbReference type="Proteomes" id="UP000230233"/>
    </source>
</evidence>
<sequence>MKLSKLPLLVQEEVLHNMSYTNLFLLSFLSRKVKKLIKSSQMNRSKMIDYIEYECDSQQEPFVQVFYKHDLYEELMVIAKNKDTHNEYIQLNVSGKMIDIQISDEYIKPIVRFQIDENEAVISSMHNSFLEFFGNSVEFRWKACGYNNCIPHLQNLKGCIKFSSHGANKETLENFFSSAPAFKWIDVSADGKTEPSDPESKFYQAESIQTLQLRNNSPDILSHFQGKQVVFKFGHCNFLDVISFVNRWKSGEAYHKLEYLMIEVFWDVFPQNEILNAIGPKHLDEMKKPPTHCVPKIYIDYFWSKPNTDPITSHVYVVRETNNHVASVSIQERSPDTTQSMSTVSSATSANVLVHCRLLFPIISGAGLQLLESKNNQQLDGRITGRETEKLTRQRHVSTTPFSSLHSTQKYDLR</sequence>
<evidence type="ECO:0000256" key="1">
    <source>
        <dbReference type="SAM" id="MobiDB-lite"/>
    </source>
</evidence>
<reference evidence="4" key="1">
    <citation type="submission" date="2017-10" db="EMBL/GenBank/DDBJ databases">
        <title>Rapid genome shrinkage in a self-fertile nematode reveals novel sperm competition proteins.</title>
        <authorList>
            <person name="Yin D."/>
            <person name="Schwarz E.M."/>
            <person name="Thomas C.G."/>
            <person name="Felde R.L."/>
            <person name="Korf I.F."/>
            <person name="Cutter A.D."/>
            <person name="Schartner C.M."/>
            <person name="Ralston E.J."/>
            <person name="Meyer B.J."/>
            <person name="Haag E.S."/>
        </authorList>
    </citation>
    <scope>NUCLEOTIDE SEQUENCE [LARGE SCALE GENOMIC DNA]</scope>
    <source>
        <strain evidence="4">JU1422</strain>
    </source>
</reference>
<name>A0A2G5UIB3_9PELO</name>
<dbReference type="AlphaFoldDB" id="A0A2G5UIB3"/>
<keyword evidence="4" id="KW-1185">Reference proteome</keyword>
<dbReference type="PROSITE" id="PS50181">
    <property type="entry name" value="FBOX"/>
    <property type="match status" value="1"/>
</dbReference>
<dbReference type="Pfam" id="PF00646">
    <property type="entry name" value="F-box"/>
    <property type="match status" value="1"/>
</dbReference>
<gene>
    <name evidence="3" type="primary">Cnig_chr_III.g10988</name>
    <name evidence="3" type="ORF">B9Z55_010988</name>
</gene>